<organism evidence="1 2">
    <name type="scientific">Microbispora oryzae</name>
    <dbReference type="NCBI Taxonomy" id="2806554"/>
    <lineage>
        <taxon>Bacteria</taxon>
        <taxon>Bacillati</taxon>
        <taxon>Actinomycetota</taxon>
        <taxon>Actinomycetes</taxon>
        <taxon>Streptosporangiales</taxon>
        <taxon>Streptosporangiaceae</taxon>
        <taxon>Microbispora</taxon>
    </lineage>
</organism>
<dbReference type="EMBL" id="JAFCNB010000005">
    <property type="protein sequence ID" value="MBP2704463.1"/>
    <property type="molecule type" value="Genomic_DNA"/>
</dbReference>
<evidence type="ECO:0000313" key="2">
    <source>
        <dbReference type="Proteomes" id="UP000674234"/>
    </source>
</evidence>
<gene>
    <name evidence="1" type="ORF">JOL79_11620</name>
</gene>
<dbReference type="RefSeq" id="WP_210155768.1">
    <property type="nucleotide sequence ID" value="NZ_JAFCNB010000005.1"/>
</dbReference>
<evidence type="ECO:0000313" key="1">
    <source>
        <dbReference type="EMBL" id="MBP2704463.1"/>
    </source>
</evidence>
<dbReference type="Proteomes" id="UP000674234">
    <property type="component" value="Unassembled WGS sequence"/>
</dbReference>
<sequence length="77" mass="8227">MRNLTALIAGVEEDLEHAAALDVEAGVDSSEWVEVRRVDLQALLEAARQHSGCHTGWITLGPGALEAVREHIGGGRD</sequence>
<keyword evidence="2" id="KW-1185">Reference proteome</keyword>
<protein>
    <submittedName>
        <fullName evidence="1">Uncharacterized protein</fullName>
    </submittedName>
</protein>
<comment type="caution">
    <text evidence="1">The sequence shown here is derived from an EMBL/GenBank/DDBJ whole genome shotgun (WGS) entry which is preliminary data.</text>
</comment>
<name>A0A940WKB7_9ACTN</name>
<dbReference type="AlphaFoldDB" id="A0A940WKB7"/>
<accession>A0A940WKB7</accession>
<reference evidence="1" key="1">
    <citation type="submission" date="2021-02" db="EMBL/GenBank/DDBJ databases">
        <title>Draft genome sequence of Microbispora sp. RL4-1S isolated from rice leaves in Thailand.</title>
        <authorList>
            <person name="Muangham S."/>
            <person name="Duangmal K."/>
        </authorList>
    </citation>
    <scope>NUCLEOTIDE SEQUENCE</scope>
    <source>
        <strain evidence="1">RL4-1S</strain>
    </source>
</reference>
<proteinExistence type="predicted"/>